<keyword evidence="3" id="KW-0326">Glycosidase</keyword>
<accession>A0A3B0S075</accession>
<dbReference type="GO" id="GO:0000270">
    <property type="term" value="P:peptidoglycan metabolic process"/>
    <property type="evidence" value="ECO:0007669"/>
    <property type="project" value="InterPro"/>
</dbReference>
<dbReference type="Gene3D" id="1.25.20.10">
    <property type="entry name" value="Bacterial muramidases"/>
    <property type="match status" value="1"/>
</dbReference>
<dbReference type="GO" id="GO:0016020">
    <property type="term" value="C:membrane"/>
    <property type="evidence" value="ECO:0007669"/>
    <property type="project" value="InterPro"/>
</dbReference>
<dbReference type="Gene3D" id="1.10.530.10">
    <property type="match status" value="1"/>
</dbReference>
<dbReference type="GO" id="GO:0008933">
    <property type="term" value="F:peptidoglycan lytic transglycosylase activity"/>
    <property type="evidence" value="ECO:0007669"/>
    <property type="project" value="InterPro"/>
</dbReference>
<dbReference type="InterPro" id="IPR008939">
    <property type="entry name" value="Lytic_TGlycosylase_superhlx_U"/>
</dbReference>
<organism evidence="3">
    <name type="scientific">hydrothermal vent metagenome</name>
    <dbReference type="NCBI Taxonomy" id="652676"/>
    <lineage>
        <taxon>unclassified sequences</taxon>
        <taxon>metagenomes</taxon>
        <taxon>ecological metagenomes</taxon>
    </lineage>
</organism>
<feature type="non-terminal residue" evidence="3">
    <location>
        <position position="1"/>
    </location>
</feature>
<evidence type="ECO:0000313" key="3">
    <source>
        <dbReference type="EMBL" id="VAV99260.1"/>
    </source>
</evidence>
<proteinExistence type="predicted"/>
<dbReference type="PANTHER" id="PTHR37423:SF2">
    <property type="entry name" value="MEMBRANE-BOUND LYTIC MUREIN TRANSGLYCOSYLASE C"/>
    <property type="match status" value="1"/>
</dbReference>
<dbReference type="SUPFAM" id="SSF53955">
    <property type="entry name" value="Lysozyme-like"/>
    <property type="match status" value="1"/>
</dbReference>
<dbReference type="InterPro" id="IPR000189">
    <property type="entry name" value="Transglyc_AS"/>
</dbReference>
<protein>
    <submittedName>
        <fullName evidence="3">Soluble lytic murein transglycosylase</fullName>
        <ecNumber evidence="3">3.2.1.-</ecNumber>
    </submittedName>
</protein>
<gene>
    <name evidence="3" type="ORF">MNBD_ALPHA05-140</name>
</gene>
<feature type="non-terminal residue" evidence="3">
    <location>
        <position position="558"/>
    </location>
</feature>
<dbReference type="EMBL" id="UOEH01000270">
    <property type="protein sequence ID" value="VAV99260.1"/>
    <property type="molecule type" value="Genomic_DNA"/>
</dbReference>
<dbReference type="PANTHER" id="PTHR37423">
    <property type="entry name" value="SOLUBLE LYTIC MUREIN TRANSGLYCOSYLASE-RELATED"/>
    <property type="match status" value="1"/>
</dbReference>
<dbReference type="InterPro" id="IPR008258">
    <property type="entry name" value="Transglycosylase_SLT_dom_1"/>
</dbReference>
<dbReference type="GO" id="GO:0004553">
    <property type="term" value="F:hydrolase activity, hydrolyzing O-glycosyl compounds"/>
    <property type="evidence" value="ECO:0007669"/>
    <property type="project" value="InterPro"/>
</dbReference>
<evidence type="ECO:0000256" key="1">
    <source>
        <dbReference type="ARBA" id="ARBA00022729"/>
    </source>
</evidence>
<dbReference type="EC" id="3.2.1.-" evidence="3"/>
<feature type="domain" description="Transglycosylase SLT" evidence="2">
    <location>
        <begin position="427"/>
        <end position="532"/>
    </location>
</feature>
<dbReference type="GO" id="GO:0042597">
    <property type="term" value="C:periplasmic space"/>
    <property type="evidence" value="ECO:0007669"/>
    <property type="project" value="InterPro"/>
</dbReference>
<dbReference type="CDD" id="cd13401">
    <property type="entry name" value="Slt70-like"/>
    <property type="match status" value="1"/>
</dbReference>
<dbReference type="SUPFAM" id="SSF48435">
    <property type="entry name" value="Bacterial muramidases"/>
    <property type="match status" value="1"/>
</dbReference>
<dbReference type="PROSITE" id="PS00922">
    <property type="entry name" value="TRANSGLYCOSYLASE"/>
    <property type="match status" value="1"/>
</dbReference>
<name>A0A3B0S075_9ZZZZ</name>
<keyword evidence="3" id="KW-0378">Hydrolase</keyword>
<evidence type="ECO:0000259" key="2">
    <source>
        <dbReference type="Pfam" id="PF01464"/>
    </source>
</evidence>
<dbReference type="InterPro" id="IPR023346">
    <property type="entry name" value="Lysozyme-like_dom_sf"/>
</dbReference>
<reference evidence="3" key="1">
    <citation type="submission" date="2018-06" db="EMBL/GenBank/DDBJ databases">
        <authorList>
            <person name="Zhirakovskaya E."/>
        </authorList>
    </citation>
    <scope>NUCLEOTIDE SEQUENCE</scope>
</reference>
<sequence>AEDPLVNIAAADRFLDFHSDWPAASRIQSFVEKRISNATPTKTVLEFFDSRDPITGAGKIQLARALFSAGDDDAAQIHLRDAWVHHNFNVKEERRILKTYGRRLTKEDHAARVDRLLWARQVTNARRVFSKLSSSERHKAQARAALLLRATSGPKLYRNLPKDSQMDAGVLLAAMRYYRRSGAEETALALSAKAPKDAAGLRNPARWWDERQLLMRWALKQGRFGDAYALAANHGLEPGEDLSEAEFNAGWIALRFLDQPARAETHFLALASVVGTPISLSRAYYWLGRAAEAQGRPDLATSYYQAATPYYYSFYGQLAAEKLGGAALQNRFGPVVVATPEDRAMFSARPTVAALRMLSDLGLDYEFMVFAYHIDDRLERPGEYVELAKLANGQGAPHLTVRAGKVAIRRGAFAANVAYPTVFVPEEAKRFVSPEIILGLSRQESEFNPRAFSRAGARGMMQLIPSTALITARKEGIRYSRTALLDDPVYNLTLGSAHLSHLLEQFNGSLVLTFAAYNAGANRAAQWIETYGDPRGPGIDPVDWIELVPFSETRNYIQ</sequence>
<keyword evidence="1" id="KW-0732">Signal</keyword>
<dbReference type="Pfam" id="PF01464">
    <property type="entry name" value="SLT"/>
    <property type="match status" value="1"/>
</dbReference>
<dbReference type="AlphaFoldDB" id="A0A3B0S075"/>